<protein>
    <submittedName>
        <fullName evidence="2">PilT protein domain protein</fullName>
    </submittedName>
</protein>
<accession>E6PZH7</accession>
<dbReference type="InterPro" id="IPR052919">
    <property type="entry name" value="TA_system_RNase"/>
</dbReference>
<organism evidence="2">
    <name type="scientific">mine drainage metagenome</name>
    <dbReference type="NCBI Taxonomy" id="410659"/>
    <lineage>
        <taxon>unclassified sequences</taxon>
        <taxon>metagenomes</taxon>
        <taxon>ecological metagenomes</taxon>
    </lineage>
</organism>
<dbReference type="InterPro" id="IPR002716">
    <property type="entry name" value="PIN_dom"/>
</dbReference>
<feature type="domain" description="PIN" evidence="1">
    <location>
        <begin position="4"/>
        <end position="102"/>
    </location>
</feature>
<dbReference type="EMBL" id="CABN01000124">
    <property type="protein sequence ID" value="CBI00336.1"/>
    <property type="molecule type" value="Genomic_DNA"/>
</dbReference>
<proteinExistence type="predicted"/>
<reference evidence="2" key="1">
    <citation type="submission" date="2009-10" db="EMBL/GenBank/DDBJ databases">
        <title>Diversity of trophic interactions inside an arsenic-rich microbial ecosystem.</title>
        <authorList>
            <person name="Bertin P.N."/>
            <person name="Heinrich-Salmeron A."/>
            <person name="Pelletier E."/>
            <person name="Goulhen-Chollet F."/>
            <person name="Arsene-Ploetze F."/>
            <person name="Gallien S."/>
            <person name="Calteau A."/>
            <person name="Vallenet D."/>
            <person name="Casiot C."/>
            <person name="Chane-Woon-Ming B."/>
            <person name="Giloteaux L."/>
            <person name="Barakat M."/>
            <person name="Bonnefoy V."/>
            <person name="Bruneel O."/>
            <person name="Chandler M."/>
            <person name="Cleiss J."/>
            <person name="Duran R."/>
            <person name="Elbaz-Poulichet F."/>
            <person name="Fonknechten N."/>
            <person name="Lauga B."/>
            <person name="Mornico D."/>
            <person name="Ortet P."/>
            <person name="Schaeffer C."/>
            <person name="Siguier P."/>
            <person name="Alexander Thil Smith A."/>
            <person name="Van Dorsselaer A."/>
            <person name="Weissenbach J."/>
            <person name="Medigue C."/>
            <person name="Le Paslier D."/>
        </authorList>
    </citation>
    <scope>NUCLEOTIDE SEQUENCE</scope>
</reference>
<sequence length="104" mass="11690">MRALLDTHTLIWWANADPALSASVRAVISDPANEIFLSAATTWEMAIKIAIHKLTLSLPLDQFVSFQVQQYGFIPLQVAHEHTYSVASLPLHHNDPFDRLLITQ</sequence>
<dbReference type="Pfam" id="PF01850">
    <property type="entry name" value="PIN"/>
    <property type="match status" value="1"/>
</dbReference>
<evidence type="ECO:0000313" key="2">
    <source>
        <dbReference type="EMBL" id="CBI00336.1"/>
    </source>
</evidence>
<dbReference type="PANTHER" id="PTHR36173:SF2">
    <property type="entry name" value="RIBONUCLEASE VAPC16"/>
    <property type="match status" value="1"/>
</dbReference>
<gene>
    <name evidence="2" type="ORF">CARN3_1352</name>
</gene>
<dbReference type="CDD" id="cd09872">
    <property type="entry name" value="PIN_Sll0205-like"/>
    <property type="match status" value="1"/>
</dbReference>
<comment type="caution">
    <text evidence="2">The sequence shown here is derived from an EMBL/GenBank/DDBJ whole genome shotgun (WGS) entry which is preliminary data.</text>
</comment>
<dbReference type="InterPro" id="IPR041705">
    <property type="entry name" value="PIN_Sll0205"/>
</dbReference>
<evidence type="ECO:0000259" key="1">
    <source>
        <dbReference type="Pfam" id="PF01850"/>
    </source>
</evidence>
<dbReference type="SUPFAM" id="SSF88723">
    <property type="entry name" value="PIN domain-like"/>
    <property type="match status" value="1"/>
</dbReference>
<name>E6PZH7_9ZZZZ</name>
<dbReference type="PANTHER" id="PTHR36173">
    <property type="entry name" value="RIBONUCLEASE VAPC16-RELATED"/>
    <property type="match status" value="1"/>
</dbReference>
<dbReference type="InterPro" id="IPR029060">
    <property type="entry name" value="PIN-like_dom_sf"/>
</dbReference>
<dbReference type="AlphaFoldDB" id="E6PZH7"/>